<keyword evidence="8" id="KW-0472">Membrane</keyword>
<name>A0A6G1GDR7_9PEZI</name>
<evidence type="ECO:0000256" key="12">
    <source>
        <dbReference type="RuleBase" id="RU000363"/>
    </source>
</evidence>
<protein>
    <recommendedName>
        <fullName evidence="10">Short-chain dehydrogenase/reductase 3</fullName>
    </recommendedName>
    <alternativeName>
        <fullName evidence="11">Retinal short-chain dehydrogenase/reductase 1</fullName>
    </alternativeName>
</protein>
<dbReference type="EMBL" id="ML975150">
    <property type="protein sequence ID" value="KAF1816031.1"/>
    <property type="molecule type" value="Genomic_DNA"/>
</dbReference>
<dbReference type="PANTHER" id="PTHR24322:SF736">
    <property type="entry name" value="RETINOL DEHYDROGENASE 10"/>
    <property type="match status" value="1"/>
</dbReference>
<keyword evidence="4" id="KW-0521">NADP</keyword>
<sequence>MPIRSNWSLAREGITFDTVVNLITSTALNPHLTLPLYLLGKYTAKGQEIAGQNGKIFDRLKIALAIGAIRAASSWLDKAVLNNFKSDVYDWNKEVVVVTGGSDGIGKIVTLLLAEKGIKVAVLDIQPLTFTAPRNVHYFNCDLANASAITETAQEITAKLGAPTVLINNAGFARKQSIVESSPKAVDLTFAINTVAHYHLAREFLPSMIKNNHGMVVTVASLAGHVTAPNMVDYAASKAAAVAFHEGLSAEIPTLYKAPKIRTVLVCQGYTKTPLFEGFAKGDGFMQYMLYPETVGEEIAKAVLSGRSNYIVLPANSWGVAMKLRALPLWLQGHMRKDLVKVMAQFRGRQVEQPSEKS</sequence>
<organism evidence="13">
    <name type="scientific">Eremomyces bilateralis CBS 781.70</name>
    <dbReference type="NCBI Taxonomy" id="1392243"/>
    <lineage>
        <taxon>Eukaryota</taxon>
        <taxon>Fungi</taxon>
        <taxon>Dikarya</taxon>
        <taxon>Ascomycota</taxon>
        <taxon>Pezizomycotina</taxon>
        <taxon>Dothideomycetes</taxon>
        <taxon>Dothideomycetes incertae sedis</taxon>
        <taxon>Eremomycetales</taxon>
        <taxon>Eremomycetaceae</taxon>
        <taxon>Eremomyces</taxon>
    </lineage>
</organism>
<evidence type="ECO:0000256" key="4">
    <source>
        <dbReference type="ARBA" id="ARBA00022857"/>
    </source>
</evidence>
<evidence type="ECO:0000256" key="5">
    <source>
        <dbReference type="ARBA" id="ARBA00022989"/>
    </source>
</evidence>
<dbReference type="InterPro" id="IPR036291">
    <property type="entry name" value="NAD(P)-bd_dom_sf"/>
</dbReference>
<reference evidence="15" key="3">
    <citation type="submission" date="2025-04" db="UniProtKB">
        <authorList>
            <consortium name="RefSeq"/>
        </authorList>
    </citation>
    <scope>IDENTIFICATION</scope>
    <source>
        <strain evidence="15">CBS 781.70</strain>
    </source>
</reference>
<dbReference type="PROSITE" id="PS00061">
    <property type="entry name" value="ADH_SHORT"/>
    <property type="match status" value="1"/>
</dbReference>
<dbReference type="OrthoDB" id="10253736at2759"/>
<dbReference type="SUPFAM" id="SSF51735">
    <property type="entry name" value="NAD(P)-binding Rossmann-fold domains"/>
    <property type="match status" value="1"/>
</dbReference>
<keyword evidence="3" id="KW-0812">Transmembrane</keyword>
<reference evidence="13 15" key="1">
    <citation type="submission" date="2020-01" db="EMBL/GenBank/DDBJ databases">
        <authorList>
            <consortium name="DOE Joint Genome Institute"/>
            <person name="Haridas S."/>
            <person name="Albert R."/>
            <person name="Binder M."/>
            <person name="Bloem J."/>
            <person name="Labutti K."/>
            <person name="Salamov A."/>
            <person name="Andreopoulos B."/>
            <person name="Baker S.E."/>
            <person name="Barry K."/>
            <person name="Bills G."/>
            <person name="Bluhm B.H."/>
            <person name="Cannon C."/>
            <person name="Castanera R."/>
            <person name="Culley D.E."/>
            <person name="Daum C."/>
            <person name="Ezra D."/>
            <person name="Gonzalez J.B."/>
            <person name="Henrissat B."/>
            <person name="Kuo A."/>
            <person name="Liang C."/>
            <person name="Lipzen A."/>
            <person name="Lutzoni F."/>
            <person name="Magnuson J."/>
            <person name="Mondo S."/>
            <person name="Nolan M."/>
            <person name="Ohm R."/>
            <person name="Pangilinan J."/>
            <person name="Park H.-J."/>
            <person name="Ramirez L."/>
            <person name="Alfaro M."/>
            <person name="Sun H."/>
            <person name="Tritt A."/>
            <person name="Yoshinaga Y."/>
            <person name="Zwiers L.-H."/>
            <person name="Turgeon B.G."/>
            <person name="Goodwin S.B."/>
            <person name="Spatafora J.W."/>
            <person name="Crous P.W."/>
            <person name="Grigoriev I.V."/>
        </authorList>
    </citation>
    <scope>NUCLEOTIDE SEQUENCE</scope>
    <source>
        <strain evidence="13 15">CBS 781.70</strain>
    </source>
</reference>
<dbReference type="InterPro" id="IPR020904">
    <property type="entry name" value="Sc_DH/Rdtase_CS"/>
</dbReference>
<evidence type="ECO:0000256" key="3">
    <source>
        <dbReference type="ARBA" id="ARBA00022692"/>
    </source>
</evidence>
<evidence type="ECO:0000256" key="7">
    <source>
        <dbReference type="ARBA" id="ARBA00023098"/>
    </source>
</evidence>
<evidence type="ECO:0000256" key="10">
    <source>
        <dbReference type="ARBA" id="ARBA00068717"/>
    </source>
</evidence>
<dbReference type="GO" id="GO:0052650">
    <property type="term" value="F:all-trans-retinol dehydrogenase (NADP+) activity"/>
    <property type="evidence" value="ECO:0007669"/>
    <property type="project" value="UniProtKB-ARBA"/>
</dbReference>
<evidence type="ECO:0000256" key="11">
    <source>
        <dbReference type="ARBA" id="ARBA00082544"/>
    </source>
</evidence>
<evidence type="ECO:0000256" key="2">
    <source>
        <dbReference type="ARBA" id="ARBA00006484"/>
    </source>
</evidence>
<dbReference type="InterPro" id="IPR002347">
    <property type="entry name" value="SDR_fam"/>
</dbReference>
<evidence type="ECO:0000256" key="1">
    <source>
        <dbReference type="ARBA" id="ARBA00004141"/>
    </source>
</evidence>
<dbReference type="AlphaFoldDB" id="A0A6G1GDR7"/>
<evidence type="ECO:0000256" key="8">
    <source>
        <dbReference type="ARBA" id="ARBA00023136"/>
    </source>
</evidence>
<reference evidence="15" key="2">
    <citation type="submission" date="2020-04" db="EMBL/GenBank/DDBJ databases">
        <authorList>
            <consortium name="NCBI Genome Project"/>
        </authorList>
    </citation>
    <scope>NUCLEOTIDE SEQUENCE</scope>
    <source>
        <strain evidence="15">CBS 781.70</strain>
    </source>
</reference>
<proteinExistence type="inferred from homology"/>
<evidence type="ECO:0000313" key="13">
    <source>
        <dbReference type="EMBL" id="KAF1816031.1"/>
    </source>
</evidence>
<evidence type="ECO:0000313" key="14">
    <source>
        <dbReference type="Proteomes" id="UP000504638"/>
    </source>
</evidence>
<dbReference type="GeneID" id="54414178"/>
<dbReference type="Proteomes" id="UP000504638">
    <property type="component" value="Unplaced"/>
</dbReference>
<dbReference type="FunFam" id="3.40.50.720:FF:000131">
    <property type="entry name" value="Short-chain dehydrogenase/reductase 3"/>
    <property type="match status" value="1"/>
</dbReference>
<dbReference type="Pfam" id="PF00106">
    <property type="entry name" value="adh_short"/>
    <property type="match status" value="1"/>
</dbReference>
<evidence type="ECO:0000313" key="15">
    <source>
        <dbReference type="RefSeq" id="XP_033537662.1"/>
    </source>
</evidence>
<comment type="subcellular location">
    <subcellularLocation>
        <location evidence="1">Membrane</location>
        <topology evidence="1">Multi-pass membrane protein</topology>
    </subcellularLocation>
</comment>
<accession>A0A6G1GDR7</accession>
<dbReference type="Gene3D" id="3.40.50.720">
    <property type="entry name" value="NAD(P)-binding Rossmann-like Domain"/>
    <property type="match status" value="1"/>
</dbReference>
<dbReference type="GO" id="GO:0016020">
    <property type="term" value="C:membrane"/>
    <property type="evidence" value="ECO:0007669"/>
    <property type="project" value="UniProtKB-SubCell"/>
</dbReference>
<comment type="similarity">
    <text evidence="2 12">Belongs to the short-chain dehydrogenases/reductases (SDR) family.</text>
</comment>
<dbReference type="RefSeq" id="XP_033537662.1">
    <property type="nucleotide sequence ID" value="XM_033673608.1"/>
</dbReference>
<dbReference type="PRINTS" id="PR00081">
    <property type="entry name" value="GDHRDH"/>
</dbReference>
<comment type="function">
    <text evidence="9">Catalyzes the reduction of all-trans-retinal to all-trans-retinol in the presence of NADPH.</text>
</comment>
<keyword evidence="5" id="KW-1133">Transmembrane helix</keyword>
<gene>
    <name evidence="13 15" type="ORF">P152DRAFT_108412</name>
</gene>
<dbReference type="PANTHER" id="PTHR24322">
    <property type="entry name" value="PKSB"/>
    <property type="match status" value="1"/>
</dbReference>
<keyword evidence="6" id="KW-0560">Oxidoreductase</keyword>
<dbReference type="PRINTS" id="PR00080">
    <property type="entry name" value="SDRFAMILY"/>
</dbReference>
<evidence type="ECO:0000256" key="6">
    <source>
        <dbReference type="ARBA" id="ARBA00023002"/>
    </source>
</evidence>
<keyword evidence="7" id="KW-0443">Lipid metabolism</keyword>
<evidence type="ECO:0000256" key="9">
    <source>
        <dbReference type="ARBA" id="ARBA00059620"/>
    </source>
</evidence>
<keyword evidence="14" id="KW-1185">Reference proteome</keyword>